<dbReference type="GO" id="GO:0005886">
    <property type="term" value="C:plasma membrane"/>
    <property type="evidence" value="ECO:0007669"/>
    <property type="project" value="TreeGrafter"/>
</dbReference>
<dbReference type="InterPro" id="IPR036179">
    <property type="entry name" value="Ig-like_dom_sf"/>
</dbReference>
<evidence type="ECO:0000256" key="2">
    <source>
        <dbReference type="ARBA" id="ARBA00023157"/>
    </source>
</evidence>
<name>A0A2T7P319_POMCA</name>
<evidence type="ECO:0000313" key="4">
    <source>
        <dbReference type="EMBL" id="PVD27814.1"/>
    </source>
</evidence>
<dbReference type="Pfam" id="PF07679">
    <property type="entry name" value="I-set"/>
    <property type="match status" value="1"/>
</dbReference>
<dbReference type="PANTHER" id="PTHR45080">
    <property type="entry name" value="CONTACTIN 5"/>
    <property type="match status" value="1"/>
</dbReference>
<comment type="caution">
    <text evidence="4">The sequence shown here is derived from an EMBL/GenBank/DDBJ whole genome shotgun (WGS) entry which is preliminary data.</text>
</comment>
<keyword evidence="1" id="KW-0732">Signal</keyword>
<sequence>MNAVENETIIVNENSSIEMLCQADGRPTPRMSLVIIKDNNRVLSSRPAGVIQVMEETGELRYFISHIQCEDSGDYKCEVDNGVGIDSKTVKLLVLCAPRIIQTGDHIISLDIGDSERVLSVQLKSYPPPEVESVASYQTKVNDGRAYLPAYDQINAVCVENSLSPELATCNITVDNVTKADEGFYTITFRNNLGQEHFPFIIVQSGSPRRRDTKEQVPLVQITDSKGLLTLELTAYPTPHVASTTYNDSRDGASVEDTVKIVCVASKIIPAFVTCNITVVNLSHSAEGFYSVIFSNSLGNFTFVFRTIRNKNENIYERPVIREQSEDQTYSRLQVNRMMTAETLPMSGMENTGTDRVYANTTEFSVSASAIYDNVESWEATSIRKY</sequence>
<proteinExistence type="predicted"/>
<dbReference type="InterPro" id="IPR003599">
    <property type="entry name" value="Ig_sub"/>
</dbReference>
<feature type="domain" description="Ig-like" evidence="3">
    <location>
        <begin position="1"/>
        <end position="91"/>
    </location>
</feature>
<dbReference type="SUPFAM" id="SSF48726">
    <property type="entry name" value="Immunoglobulin"/>
    <property type="match status" value="1"/>
</dbReference>
<dbReference type="SMART" id="SM00409">
    <property type="entry name" value="IG"/>
    <property type="match status" value="1"/>
</dbReference>
<dbReference type="EMBL" id="PZQS01000007">
    <property type="protein sequence ID" value="PVD27814.1"/>
    <property type="molecule type" value="Genomic_DNA"/>
</dbReference>
<dbReference type="GO" id="GO:0043025">
    <property type="term" value="C:neuronal cell body"/>
    <property type="evidence" value="ECO:0007669"/>
    <property type="project" value="TreeGrafter"/>
</dbReference>
<dbReference type="PROSITE" id="PS50835">
    <property type="entry name" value="IG_LIKE"/>
    <property type="match status" value="1"/>
</dbReference>
<evidence type="ECO:0000256" key="1">
    <source>
        <dbReference type="ARBA" id="ARBA00022729"/>
    </source>
</evidence>
<keyword evidence="2" id="KW-1015">Disulfide bond</keyword>
<dbReference type="InterPro" id="IPR050958">
    <property type="entry name" value="Cell_Adh-Cytoskel_Orgn"/>
</dbReference>
<dbReference type="GO" id="GO:0050808">
    <property type="term" value="P:synapse organization"/>
    <property type="evidence" value="ECO:0007669"/>
    <property type="project" value="TreeGrafter"/>
</dbReference>
<dbReference type="GO" id="GO:0008046">
    <property type="term" value="F:axon guidance receptor activity"/>
    <property type="evidence" value="ECO:0007669"/>
    <property type="project" value="TreeGrafter"/>
</dbReference>
<dbReference type="AlphaFoldDB" id="A0A2T7P319"/>
<evidence type="ECO:0000313" key="5">
    <source>
        <dbReference type="Proteomes" id="UP000245119"/>
    </source>
</evidence>
<dbReference type="Proteomes" id="UP000245119">
    <property type="component" value="Linkage Group LG7"/>
</dbReference>
<protein>
    <recommendedName>
        <fullName evidence="3">Ig-like domain-containing protein</fullName>
    </recommendedName>
</protein>
<evidence type="ECO:0000259" key="3">
    <source>
        <dbReference type="PROSITE" id="PS50835"/>
    </source>
</evidence>
<accession>A0A2T7P319</accession>
<dbReference type="GO" id="GO:0030424">
    <property type="term" value="C:axon"/>
    <property type="evidence" value="ECO:0007669"/>
    <property type="project" value="TreeGrafter"/>
</dbReference>
<dbReference type="InterPro" id="IPR007110">
    <property type="entry name" value="Ig-like_dom"/>
</dbReference>
<reference evidence="4 5" key="1">
    <citation type="submission" date="2018-04" db="EMBL/GenBank/DDBJ databases">
        <title>The genome of golden apple snail Pomacea canaliculata provides insight into stress tolerance and invasive adaptation.</title>
        <authorList>
            <person name="Liu C."/>
            <person name="Liu B."/>
            <person name="Ren Y."/>
            <person name="Zhang Y."/>
            <person name="Wang H."/>
            <person name="Li S."/>
            <person name="Jiang F."/>
            <person name="Yin L."/>
            <person name="Zhang G."/>
            <person name="Qian W."/>
            <person name="Fan W."/>
        </authorList>
    </citation>
    <scope>NUCLEOTIDE SEQUENCE [LARGE SCALE GENOMIC DNA]</scope>
    <source>
        <strain evidence="4">SZHN2017</strain>
        <tissue evidence="4">Muscle</tissue>
    </source>
</reference>
<dbReference type="STRING" id="400727.A0A2T7P319"/>
<gene>
    <name evidence="4" type="ORF">C0Q70_12988</name>
</gene>
<dbReference type="GO" id="GO:0007156">
    <property type="term" value="P:homophilic cell adhesion via plasma membrane adhesion molecules"/>
    <property type="evidence" value="ECO:0007669"/>
    <property type="project" value="TreeGrafter"/>
</dbReference>
<dbReference type="PANTHER" id="PTHR45080:SF8">
    <property type="entry name" value="IG-LIKE DOMAIN-CONTAINING PROTEIN"/>
    <property type="match status" value="1"/>
</dbReference>
<dbReference type="InterPro" id="IPR013783">
    <property type="entry name" value="Ig-like_fold"/>
</dbReference>
<organism evidence="4 5">
    <name type="scientific">Pomacea canaliculata</name>
    <name type="common">Golden apple snail</name>
    <dbReference type="NCBI Taxonomy" id="400727"/>
    <lineage>
        <taxon>Eukaryota</taxon>
        <taxon>Metazoa</taxon>
        <taxon>Spiralia</taxon>
        <taxon>Lophotrochozoa</taxon>
        <taxon>Mollusca</taxon>
        <taxon>Gastropoda</taxon>
        <taxon>Caenogastropoda</taxon>
        <taxon>Architaenioglossa</taxon>
        <taxon>Ampullarioidea</taxon>
        <taxon>Ampullariidae</taxon>
        <taxon>Pomacea</taxon>
    </lineage>
</organism>
<dbReference type="InterPro" id="IPR013098">
    <property type="entry name" value="Ig_I-set"/>
</dbReference>
<keyword evidence="5" id="KW-1185">Reference proteome</keyword>
<dbReference type="Gene3D" id="2.60.40.10">
    <property type="entry name" value="Immunoglobulins"/>
    <property type="match status" value="1"/>
</dbReference>